<organism evidence="2 3">
    <name type="scientific">Cetraspora pellucida</name>
    <dbReference type="NCBI Taxonomy" id="1433469"/>
    <lineage>
        <taxon>Eukaryota</taxon>
        <taxon>Fungi</taxon>
        <taxon>Fungi incertae sedis</taxon>
        <taxon>Mucoromycota</taxon>
        <taxon>Glomeromycotina</taxon>
        <taxon>Glomeromycetes</taxon>
        <taxon>Diversisporales</taxon>
        <taxon>Gigasporaceae</taxon>
        <taxon>Cetraspora</taxon>
    </lineage>
</organism>
<dbReference type="EMBL" id="CAJVQA010006083">
    <property type="protein sequence ID" value="CAG8633860.1"/>
    <property type="molecule type" value="Genomic_DNA"/>
</dbReference>
<keyword evidence="3" id="KW-1185">Reference proteome</keyword>
<gene>
    <name evidence="2" type="ORF">CPELLU_LOCUS8525</name>
</gene>
<dbReference type="Proteomes" id="UP000789759">
    <property type="component" value="Unassembled WGS sequence"/>
</dbReference>
<protein>
    <submittedName>
        <fullName evidence="2">4351_t:CDS:1</fullName>
    </submittedName>
</protein>
<dbReference type="AlphaFoldDB" id="A0A9N9DFS4"/>
<sequence length="211" mass="24361">MSNTNNQKLDVSNAANSNPSTAYNTIVNTLKDISEMDLKSVSHLLCTIRYPHRKNEDHIISPYLQKKAFQYISDSLYKPGKSLELLNNQNKQLKKDNKKLQQSKDCITHKVWQLNGSIVQFKHKHHHHISRIYAVAKCPPELKDNDLKAIIRNLIKQNKKEYNSDFIKLIIQVSQIGQISFNTAAESIKIIFNFLTGDETQFWLCINTISH</sequence>
<proteinExistence type="predicted"/>
<name>A0A9N9DFS4_9GLOM</name>
<dbReference type="OrthoDB" id="2411504at2759"/>
<feature type="coiled-coil region" evidence="1">
    <location>
        <begin position="83"/>
        <end position="110"/>
    </location>
</feature>
<reference evidence="2" key="1">
    <citation type="submission" date="2021-06" db="EMBL/GenBank/DDBJ databases">
        <authorList>
            <person name="Kallberg Y."/>
            <person name="Tangrot J."/>
            <person name="Rosling A."/>
        </authorList>
    </citation>
    <scope>NUCLEOTIDE SEQUENCE</scope>
    <source>
        <strain evidence="2">FL966</strain>
    </source>
</reference>
<keyword evidence="1" id="KW-0175">Coiled coil</keyword>
<evidence type="ECO:0000313" key="3">
    <source>
        <dbReference type="Proteomes" id="UP000789759"/>
    </source>
</evidence>
<evidence type="ECO:0000256" key="1">
    <source>
        <dbReference type="SAM" id="Coils"/>
    </source>
</evidence>
<comment type="caution">
    <text evidence="2">The sequence shown here is derived from an EMBL/GenBank/DDBJ whole genome shotgun (WGS) entry which is preliminary data.</text>
</comment>
<accession>A0A9N9DFS4</accession>
<evidence type="ECO:0000313" key="2">
    <source>
        <dbReference type="EMBL" id="CAG8633860.1"/>
    </source>
</evidence>